<feature type="active site" description="Proton donor" evidence="7">
    <location>
        <position position="548"/>
    </location>
</feature>
<keyword evidence="6" id="KW-0560">Oxidoreductase</keyword>
<organism evidence="10 11">
    <name type="scientific">Schizopora paradoxa</name>
    <dbReference type="NCBI Taxonomy" id="27342"/>
    <lineage>
        <taxon>Eukaryota</taxon>
        <taxon>Fungi</taxon>
        <taxon>Dikarya</taxon>
        <taxon>Basidiomycota</taxon>
        <taxon>Agaricomycotina</taxon>
        <taxon>Agaricomycetes</taxon>
        <taxon>Hymenochaetales</taxon>
        <taxon>Schizoporaceae</taxon>
        <taxon>Schizopora</taxon>
    </lineage>
</organism>
<dbReference type="PANTHER" id="PTHR11552">
    <property type="entry name" value="GLUCOSE-METHANOL-CHOLINE GMC OXIDOREDUCTASE"/>
    <property type="match status" value="1"/>
</dbReference>
<sequence>MPILSATEIKSHRVDFVIIGGGTAGLALAARLTEDPSVTVLVIEAGTYHGSEPIIDIPGYIGRGIINPKFDWQFQSVPQKHAGNNVVFQPRGKGLGGSSHANFLGMFRPSKAELDALEALGNKGWNWDSLLQYMKKSEAFIPVPISEENAHLFAINPDLSLHGTEGPIKKSYPKEWSRLHENLFKSVEDLGILKATETAGGRNIGAMSALMSVDPVTAKRSYATSGYLEPNLNRKNLLALIDAQVTKVIFEEQAGLQRAVGVEFVKDGSLDSIMGIEKDCIVAAGSFQTPQILELSGIGRQDVLNKFGIETIINLPGVGENLQDHVGIFTIAEVDTPDTTFNDLLDPTLAKEHEELYREKKAGMLAQIPSSAYIFLSAHNLGSDEDVLSWEKQMHVQCTESLARADPSLRSGLEKQYAVQRDLFSDKEQVQAEIINLVGHMMLPYAQPVPGKKYSSFFCAVMHPLSRGSVHITTSDPLAPPAIDPNYFANEADLDIVVNSIELALKINATPPLSTQVIRIHSPSKDVLEKGKEGLREYVRAGCWPVYHPVGTASMLPKEDGGVVDSSLKVYGTSNLRVVDLSILPMEVSGHTQALAYAIGEKAADILKGQS</sequence>
<dbReference type="GO" id="GO:0016614">
    <property type="term" value="F:oxidoreductase activity, acting on CH-OH group of donors"/>
    <property type="evidence" value="ECO:0007669"/>
    <property type="project" value="InterPro"/>
</dbReference>
<dbReference type="Gene3D" id="3.50.50.60">
    <property type="entry name" value="FAD/NAD(P)-binding domain"/>
    <property type="match status" value="1"/>
</dbReference>
<keyword evidence="5 8" id="KW-0274">FAD</keyword>
<dbReference type="SUPFAM" id="SSF54373">
    <property type="entry name" value="FAD-linked reductases, C-terminal domain"/>
    <property type="match status" value="1"/>
</dbReference>
<dbReference type="SUPFAM" id="SSF51905">
    <property type="entry name" value="FAD/NAD(P)-binding domain"/>
    <property type="match status" value="1"/>
</dbReference>
<feature type="binding site" evidence="8">
    <location>
        <position position="245"/>
    </location>
    <ligand>
        <name>FAD</name>
        <dbReference type="ChEBI" id="CHEBI:57692"/>
    </ligand>
</feature>
<evidence type="ECO:0000256" key="6">
    <source>
        <dbReference type="ARBA" id="ARBA00023002"/>
    </source>
</evidence>
<keyword evidence="4" id="KW-0732">Signal</keyword>
<reference evidence="10 11" key="1">
    <citation type="submission" date="2015-04" db="EMBL/GenBank/DDBJ databases">
        <title>Complete genome sequence of Schizopora paradoxa KUC8140, a cosmopolitan wood degrader in East Asia.</title>
        <authorList>
            <consortium name="DOE Joint Genome Institute"/>
            <person name="Min B."/>
            <person name="Park H."/>
            <person name="Jang Y."/>
            <person name="Kim J.-J."/>
            <person name="Kim K.H."/>
            <person name="Pangilinan J."/>
            <person name="Lipzen A."/>
            <person name="Riley R."/>
            <person name="Grigoriev I.V."/>
            <person name="Spatafora J.W."/>
            <person name="Choi I.-G."/>
        </authorList>
    </citation>
    <scope>NUCLEOTIDE SEQUENCE [LARGE SCALE GENOMIC DNA]</scope>
    <source>
        <strain evidence="10 11">KUC8140</strain>
    </source>
</reference>
<dbReference type="Pfam" id="PF05199">
    <property type="entry name" value="GMC_oxred_C"/>
    <property type="match status" value="1"/>
</dbReference>
<gene>
    <name evidence="10" type="ORF">SCHPADRAFT_78822</name>
</gene>
<dbReference type="PIRSF" id="PIRSF000137">
    <property type="entry name" value="Alcohol_oxidase"/>
    <property type="match status" value="1"/>
</dbReference>
<dbReference type="EMBL" id="KQ085888">
    <property type="protein sequence ID" value="KLO19194.1"/>
    <property type="molecule type" value="Genomic_DNA"/>
</dbReference>
<evidence type="ECO:0000256" key="2">
    <source>
        <dbReference type="ARBA" id="ARBA00010790"/>
    </source>
</evidence>
<evidence type="ECO:0000256" key="1">
    <source>
        <dbReference type="ARBA" id="ARBA00001974"/>
    </source>
</evidence>
<proteinExistence type="inferred from homology"/>
<evidence type="ECO:0000256" key="7">
    <source>
        <dbReference type="PIRSR" id="PIRSR000137-1"/>
    </source>
</evidence>
<evidence type="ECO:0000313" key="10">
    <source>
        <dbReference type="EMBL" id="KLO19194.1"/>
    </source>
</evidence>
<evidence type="ECO:0000256" key="8">
    <source>
        <dbReference type="PIRSR" id="PIRSR000137-2"/>
    </source>
</evidence>
<protein>
    <submittedName>
        <fullName evidence="10">GMC oxidoreductase</fullName>
    </submittedName>
</protein>
<evidence type="ECO:0000259" key="9">
    <source>
        <dbReference type="PROSITE" id="PS00624"/>
    </source>
</evidence>
<evidence type="ECO:0000256" key="3">
    <source>
        <dbReference type="ARBA" id="ARBA00022630"/>
    </source>
</evidence>
<dbReference type="OrthoDB" id="269227at2759"/>
<dbReference type="GO" id="GO:0050660">
    <property type="term" value="F:flavin adenine dinucleotide binding"/>
    <property type="evidence" value="ECO:0007669"/>
    <property type="project" value="InterPro"/>
</dbReference>
<dbReference type="Pfam" id="PF00732">
    <property type="entry name" value="GMC_oxred_N"/>
    <property type="match status" value="1"/>
</dbReference>
<comment type="similarity">
    <text evidence="2">Belongs to the GMC oxidoreductase family.</text>
</comment>
<dbReference type="InterPro" id="IPR036188">
    <property type="entry name" value="FAD/NAD-bd_sf"/>
</dbReference>
<name>A0A0H2S5F7_9AGAM</name>
<dbReference type="InterPro" id="IPR012132">
    <property type="entry name" value="GMC_OxRdtase"/>
</dbReference>
<keyword evidence="3" id="KW-0285">Flavoprotein</keyword>
<dbReference type="InterPro" id="IPR000172">
    <property type="entry name" value="GMC_OxRdtase_N"/>
</dbReference>
<dbReference type="Proteomes" id="UP000053477">
    <property type="component" value="Unassembled WGS sequence"/>
</dbReference>
<feature type="active site" description="Proton acceptor" evidence="7">
    <location>
        <position position="591"/>
    </location>
</feature>
<evidence type="ECO:0000256" key="4">
    <source>
        <dbReference type="ARBA" id="ARBA00022729"/>
    </source>
</evidence>
<comment type="cofactor">
    <cofactor evidence="1 8">
        <name>FAD</name>
        <dbReference type="ChEBI" id="CHEBI:57692"/>
    </cofactor>
</comment>
<dbReference type="PANTHER" id="PTHR11552:SF201">
    <property type="entry name" value="GLUCOSE-METHANOL-CHOLINE OXIDOREDUCTASE N-TERMINAL DOMAIN-CONTAINING PROTEIN"/>
    <property type="match status" value="1"/>
</dbReference>
<feature type="domain" description="Glucose-methanol-choline oxidoreductase N-terminal" evidence="9">
    <location>
        <begin position="285"/>
        <end position="299"/>
    </location>
</feature>
<dbReference type="AlphaFoldDB" id="A0A0H2S5F7"/>
<dbReference type="Gene3D" id="3.30.560.10">
    <property type="entry name" value="Glucose Oxidase, domain 3"/>
    <property type="match status" value="1"/>
</dbReference>
<dbReference type="InParanoid" id="A0A0H2S5F7"/>
<dbReference type="PROSITE" id="PS00624">
    <property type="entry name" value="GMC_OXRED_2"/>
    <property type="match status" value="1"/>
</dbReference>
<evidence type="ECO:0000313" key="11">
    <source>
        <dbReference type="Proteomes" id="UP000053477"/>
    </source>
</evidence>
<keyword evidence="11" id="KW-1185">Reference proteome</keyword>
<dbReference type="InterPro" id="IPR007867">
    <property type="entry name" value="GMC_OxRtase_C"/>
</dbReference>
<evidence type="ECO:0000256" key="5">
    <source>
        <dbReference type="ARBA" id="ARBA00022827"/>
    </source>
</evidence>
<dbReference type="STRING" id="27342.A0A0H2S5F7"/>
<accession>A0A0H2S5F7</accession>